<evidence type="ECO:0000313" key="2">
    <source>
        <dbReference type="EMBL" id="CAK0895404.1"/>
    </source>
</evidence>
<dbReference type="Proteomes" id="UP001189429">
    <property type="component" value="Unassembled WGS sequence"/>
</dbReference>
<feature type="compositionally biased region" description="Pro residues" evidence="1">
    <location>
        <begin position="8"/>
        <end position="17"/>
    </location>
</feature>
<comment type="caution">
    <text evidence="2">The sequence shown here is derived from an EMBL/GenBank/DDBJ whole genome shotgun (WGS) entry which is preliminary data.</text>
</comment>
<accession>A0ABN9XB90</accession>
<reference evidence="2" key="1">
    <citation type="submission" date="2023-10" db="EMBL/GenBank/DDBJ databases">
        <authorList>
            <person name="Chen Y."/>
            <person name="Shah S."/>
            <person name="Dougan E. K."/>
            <person name="Thang M."/>
            <person name="Chan C."/>
        </authorList>
    </citation>
    <scope>NUCLEOTIDE SEQUENCE [LARGE SCALE GENOMIC DNA]</scope>
</reference>
<sequence length="404" mass="45280">MTQRRPEWPMPTRPAPQPETEASSASSAAQPARQEPAGSAGPPPPQQPSALHNAERPEWPMPTRPATRPKAEASSASSAAQPARQKPADSALPPRHRRVNAVFGTDDPSMAPLQEVLEQIGTEFLFGKVANVVASSTGCYELATVPCIVDKLETFLEIVEEQRSRHLRRHPSLASDAVFSHEDMQEIHRAWMENHESWMNAETIRNYNWWLEGTGKGDRQKAHQLRRSAFSAALFQIIGNKHVVLASIQHPICSAAQPADAIRRFMRAWDEEKSSEDYKKRTQISERLTKERRALKNAAHAARQALVRGRKIGWWDSRSHPLGLQSAGRVVGPGQRSPRRLHLRQARPRSRGVRRCFRVEQGHADRRGKCGRENRAMRASLSAVLHSPCQFRLSHACAMQQSSV</sequence>
<dbReference type="EMBL" id="CAUYUJ010020033">
    <property type="protein sequence ID" value="CAK0895404.1"/>
    <property type="molecule type" value="Genomic_DNA"/>
</dbReference>
<feature type="compositionally biased region" description="Low complexity" evidence="1">
    <location>
        <begin position="18"/>
        <end position="40"/>
    </location>
</feature>
<evidence type="ECO:0000313" key="3">
    <source>
        <dbReference type="Proteomes" id="UP001189429"/>
    </source>
</evidence>
<proteinExistence type="predicted"/>
<gene>
    <name evidence="2" type="ORF">PCOR1329_LOCUS74156</name>
</gene>
<keyword evidence="3" id="KW-1185">Reference proteome</keyword>
<feature type="compositionally biased region" description="Low complexity" evidence="1">
    <location>
        <begin position="72"/>
        <end position="85"/>
    </location>
</feature>
<protein>
    <submittedName>
        <fullName evidence="2">Uncharacterized protein</fullName>
    </submittedName>
</protein>
<feature type="region of interest" description="Disordered" evidence="1">
    <location>
        <begin position="1"/>
        <end position="96"/>
    </location>
</feature>
<organism evidence="2 3">
    <name type="scientific">Prorocentrum cordatum</name>
    <dbReference type="NCBI Taxonomy" id="2364126"/>
    <lineage>
        <taxon>Eukaryota</taxon>
        <taxon>Sar</taxon>
        <taxon>Alveolata</taxon>
        <taxon>Dinophyceae</taxon>
        <taxon>Prorocentrales</taxon>
        <taxon>Prorocentraceae</taxon>
        <taxon>Prorocentrum</taxon>
    </lineage>
</organism>
<evidence type="ECO:0000256" key="1">
    <source>
        <dbReference type="SAM" id="MobiDB-lite"/>
    </source>
</evidence>
<name>A0ABN9XB90_9DINO</name>